<dbReference type="Proteomes" id="UP000521872">
    <property type="component" value="Unassembled WGS sequence"/>
</dbReference>
<protein>
    <submittedName>
        <fullName evidence="3">Uncharacterized protein</fullName>
    </submittedName>
</protein>
<dbReference type="AlphaFoldDB" id="A0A8H4QNJ6"/>
<comment type="pathway">
    <text evidence="1">Mycotoxin biosynthesis.</text>
</comment>
<dbReference type="PANTHER" id="PTHR33365">
    <property type="entry name" value="YALI0B05434P"/>
    <property type="match status" value="1"/>
</dbReference>
<name>A0A8H4QNJ6_9AGAR</name>
<dbReference type="EMBL" id="JAACJL010000045">
    <property type="protein sequence ID" value="KAF4614206.1"/>
    <property type="molecule type" value="Genomic_DNA"/>
</dbReference>
<dbReference type="Pfam" id="PF11807">
    <property type="entry name" value="UstYa"/>
    <property type="match status" value="1"/>
</dbReference>
<dbReference type="InterPro" id="IPR021765">
    <property type="entry name" value="UstYa-like"/>
</dbReference>
<evidence type="ECO:0000256" key="1">
    <source>
        <dbReference type="ARBA" id="ARBA00004685"/>
    </source>
</evidence>
<keyword evidence="4" id="KW-1185">Reference proteome</keyword>
<evidence type="ECO:0000313" key="3">
    <source>
        <dbReference type="EMBL" id="KAF4614206.1"/>
    </source>
</evidence>
<comment type="caution">
    <text evidence="3">The sequence shown here is derived from an EMBL/GenBank/DDBJ whole genome shotgun (WGS) entry which is preliminary data.</text>
</comment>
<dbReference type="PANTHER" id="PTHR33365:SF4">
    <property type="entry name" value="CYCLOCHLOROTINE BIOSYNTHESIS PROTEIN O"/>
    <property type="match status" value="1"/>
</dbReference>
<comment type="similarity">
    <text evidence="2">Belongs to the ustYa family.</text>
</comment>
<reference evidence="3 4" key="1">
    <citation type="submission" date="2019-12" db="EMBL/GenBank/DDBJ databases">
        <authorList>
            <person name="Floudas D."/>
            <person name="Bentzer J."/>
            <person name="Ahren D."/>
            <person name="Johansson T."/>
            <person name="Persson P."/>
            <person name="Tunlid A."/>
        </authorList>
    </citation>
    <scope>NUCLEOTIDE SEQUENCE [LARGE SCALE GENOMIC DNA]</scope>
    <source>
        <strain evidence="3 4">CBS 102.39</strain>
    </source>
</reference>
<organism evidence="3 4">
    <name type="scientific">Agrocybe pediades</name>
    <dbReference type="NCBI Taxonomy" id="84607"/>
    <lineage>
        <taxon>Eukaryota</taxon>
        <taxon>Fungi</taxon>
        <taxon>Dikarya</taxon>
        <taxon>Basidiomycota</taxon>
        <taxon>Agaricomycotina</taxon>
        <taxon>Agaricomycetes</taxon>
        <taxon>Agaricomycetidae</taxon>
        <taxon>Agaricales</taxon>
        <taxon>Agaricineae</taxon>
        <taxon>Strophariaceae</taxon>
        <taxon>Agrocybe</taxon>
    </lineage>
</organism>
<gene>
    <name evidence="3" type="ORF">D9613_008020</name>
</gene>
<evidence type="ECO:0000313" key="4">
    <source>
        <dbReference type="Proteomes" id="UP000521872"/>
    </source>
</evidence>
<proteinExistence type="inferred from homology"/>
<sequence length="160" mass="18969">MTYIGHDYPETWPILRKSVLLQFDNPRHFRLDTEDGAAEWGALSPENGVIHLGPNRRPFTVAMMHQLKCMDVIRYEMVRERGPESDYRGPSPLRRHCLNYLRQMITCHGDLELEAFQFATHKNPVDWRGVYECKDWEAVYNAVEINQKEYRAWLKEKNSE</sequence>
<evidence type="ECO:0000256" key="2">
    <source>
        <dbReference type="ARBA" id="ARBA00035112"/>
    </source>
</evidence>
<accession>A0A8H4QNJ6</accession>
<dbReference type="GO" id="GO:0043386">
    <property type="term" value="P:mycotoxin biosynthetic process"/>
    <property type="evidence" value="ECO:0007669"/>
    <property type="project" value="InterPro"/>
</dbReference>